<reference evidence="3 4" key="1">
    <citation type="submission" date="2018-03" db="EMBL/GenBank/DDBJ databases">
        <title>Bioinformatic expansion and discovery of thiopeptide antibiotics.</title>
        <authorList>
            <person name="Schwalen C.J."/>
            <person name="Hudson G.A."/>
            <person name="Mitchell D.A."/>
        </authorList>
    </citation>
    <scope>NUCLEOTIDE SEQUENCE [LARGE SCALE GENOMIC DNA]</scope>
    <source>
        <strain evidence="3 4">ATCC 21389</strain>
    </source>
</reference>
<accession>A0A2V4MUQ8</accession>
<keyword evidence="1" id="KW-0418">Kinase</keyword>
<evidence type="ECO:0000259" key="2">
    <source>
        <dbReference type="Pfam" id="PF13581"/>
    </source>
</evidence>
<dbReference type="AlphaFoldDB" id="A0A2V4MUQ8"/>
<comment type="caution">
    <text evidence="3">The sequence shown here is derived from an EMBL/GenBank/DDBJ whole genome shotgun (WGS) entry which is preliminary data.</text>
</comment>
<sequence>MPIAEARLSWRYRVALPGIHPEVMALVRQIVCSHLRLLGLAELSDVVALGVTELLTNVYKHTAGGCELEMEETDGGVLVSVTDFDDTLPEVKQPDEDAEGGRGLLLLSSLVDELSVVSLPLGKRVSFLLLSALGNDTGPECRGSSDREPLVLQLTKVDGDSDP</sequence>
<dbReference type="EMBL" id="PYBW01000130">
    <property type="protein sequence ID" value="PYC69173.1"/>
    <property type="molecule type" value="Genomic_DNA"/>
</dbReference>
<dbReference type="InterPro" id="IPR050267">
    <property type="entry name" value="Anti-sigma-factor_SerPK"/>
</dbReference>
<proteinExistence type="predicted"/>
<dbReference type="SUPFAM" id="SSF55874">
    <property type="entry name" value="ATPase domain of HSP90 chaperone/DNA topoisomerase II/histidine kinase"/>
    <property type="match status" value="1"/>
</dbReference>
<dbReference type="CDD" id="cd16936">
    <property type="entry name" value="HATPase_RsbW-like"/>
    <property type="match status" value="1"/>
</dbReference>
<dbReference type="InterPro" id="IPR003594">
    <property type="entry name" value="HATPase_dom"/>
</dbReference>
<protein>
    <recommendedName>
        <fullName evidence="2">Histidine kinase/HSP90-like ATPase domain-containing protein</fullName>
    </recommendedName>
</protein>
<feature type="domain" description="Histidine kinase/HSP90-like ATPase" evidence="2">
    <location>
        <begin position="21"/>
        <end position="126"/>
    </location>
</feature>
<name>A0A2V4MUQ8_9ACTN</name>
<dbReference type="Proteomes" id="UP000248039">
    <property type="component" value="Unassembled WGS sequence"/>
</dbReference>
<dbReference type="Gene3D" id="3.30.565.10">
    <property type="entry name" value="Histidine kinase-like ATPase, C-terminal domain"/>
    <property type="match status" value="1"/>
</dbReference>
<dbReference type="InterPro" id="IPR036890">
    <property type="entry name" value="HATPase_C_sf"/>
</dbReference>
<evidence type="ECO:0000256" key="1">
    <source>
        <dbReference type="ARBA" id="ARBA00022527"/>
    </source>
</evidence>
<dbReference type="Pfam" id="PF13581">
    <property type="entry name" value="HATPase_c_2"/>
    <property type="match status" value="1"/>
</dbReference>
<gene>
    <name evidence="3" type="ORF">C7C46_28140</name>
</gene>
<evidence type="ECO:0000313" key="3">
    <source>
        <dbReference type="EMBL" id="PYC69173.1"/>
    </source>
</evidence>
<keyword evidence="4" id="KW-1185">Reference proteome</keyword>
<keyword evidence="1" id="KW-0723">Serine/threonine-protein kinase</keyword>
<dbReference type="GO" id="GO:0004674">
    <property type="term" value="F:protein serine/threonine kinase activity"/>
    <property type="evidence" value="ECO:0007669"/>
    <property type="project" value="UniProtKB-KW"/>
</dbReference>
<keyword evidence="1" id="KW-0808">Transferase</keyword>
<dbReference type="PANTHER" id="PTHR35526">
    <property type="entry name" value="ANTI-SIGMA-F FACTOR RSBW-RELATED"/>
    <property type="match status" value="1"/>
</dbReference>
<evidence type="ECO:0000313" key="4">
    <source>
        <dbReference type="Proteomes" id="UP000248039"/>
    </source>
</evidence>
<organism evidence="3 4">
    <name type="scientific">Streptomyces tateyamensis</name>
    <dbReference type="NCBI Taxonomy" id="565073"/>
    <lineage>
        <taxon>Bacteria</taxon>
        <taxon>Bacillati</taxon>
        <taxon>Actinomycetota</taxon>
        <taxon>Actinomycetes</taxon>
        <taxon>Kitasatosporales</taxon>
        <taxon>Streptomycetaceae</taxon>
        <taxon>Streptomyces</taxon>
    </lineage>
</organism>
<dbReference type="PANTHER" id="PTHR35526:SF3">
    <property type="entry name" value="ANTI-SIGMA-F FACTOR RSBW"/>
    <property type="match status" value="1"/>
</dbReference>